<organism evidence="2 3">
    <name type="scientific">Gymnopus androsaceus JB14</name>
    <dbReference type="NCBI Taxonomy" id="1447944"/>
    <lineage>
        <taxon>Eukaryota</taxon>
        <taxon>Fungi</taxon>
        <taxon>Dikarya</taxon>
        <taxon>Basidiomycota</taxon>
        <taxon>Agaricomycotina</taxon>
        <taxon>Agaricomycetes</taxon>
        <taxon>Agaricomycetidae</taxon>
        <taxon>Agaricales</taxon>
        <taxon>Marasmiineae</taxon>
        <taxon>Omphalotaceae</taxon>
        <taxon>Gymnopus</taxon>
    </lineage>
</organism>
<accession>A0A6A4GXJ5</accession>
<sequence length="153" mass="17868">MIERLNPIYEEQEEDETFYDLYRVVEEELPSSTSDSSDDENDSEASSQYGPKPRPPPHMIHDPSSFWPLIEEDDTEVNVRFTFPADPSSQSPSNVLDDDNDEEHLEWERRGRSRAVPAKLLRRAEETRKAQIQRFVHESQEIRDEQSGRCKST</sequence>
<dbReference type="EMBL" id="ML769656">
    <property type="protein sequence ID" value="KAE9390488.1"/>
    <property type="molecule type" value="Genomic_DNA"/>
</dbReference>
<dbReference type="AlphaFoldDB" id="A0A6A4GXJ5"/>
<evidence type="ECO:0000313" key="3">
    <source>
        <dbReference type="Proteomes" id="UP000799118"/>
    </source>
</evidence>
<feature type="compositionally biased region" description="Acidic residues" evidence="1">
    <location>
        <begin position="96"/>
        <end position="105"/>
    </location>
</feature>
<dbReference type="Proteomes" id="UP000799118">
    <property type="component" value="Unassembled WGS sequence"/>
</dbReference>
<protein>
    <submittedName>
        <fullName evidence="2">Uncharacterized protein</fullName>
    </submittedName>
</protein>
<evidence type="ECO:0000313" key="2">
    <source>
        <dbReference type="EMBL" id="KAE9390488.1"/>
    </source>
</evidence>
<feature type="region of interest" description="Disordered" evidence="1">
    <location>
        <begin position="82"/>
        <end position="110"/>
    </location>
</feature>
<feature type="region of interest" description="Disordered" evidence="1">
    <location>
        <begin position="24"/>
        <end position="65"/>
    </location>
</feature>
<name>A0A6A4GXJ5_9AGAR</name>
<evidence type="ECO:0000256" key="1">
    <source>
        <dbReference type="SAM" id="MobiDB-lite"/>
    </source>
</evidence>
<reference evidence="2" key="1">
    <citation type="journal article" date="2019" name="Environ. Microbiol.">
        <title>Fungal ecological strategies reflected in gene transcription - a case study of two litter decomposers.</title>
        <authorList>
            <person name="Barbi F."/>
            <person name="Kohler A."/>
            <person name="Barry K."/>
            <person name="Baskaran P."/>
            <person name="Daum C."/>
            <person name="Fauchery L."/>
            <person name="Ihrmark K."/>
            <person name="Kuo A."/>
            <person name="LaButti K."/>
            <person name="Lipzen A."/>
            <person name="Morin E."/>
            <person name="Grigoriev I.V."/>
            <person name="Henrissat B."/>
            <person name="Lindahl B."/>
            <person name="Martin F."/>
        </authorList>
    </citation>
    <scope>NUCLEOTIDE SEQUENCE</scope>
    <source>
        <strain evidence="2">JB14</strain>
    </source>
</reference>
<gene>
    <name evidence="2" type="ORF">BT96DRAFT_925862</name>
</gene>
<dbReference type="OrthoDB" id="2968827at2759"/>
<proteinExistence type="predicted"/>
<keyword evidence="3" id="KW-1185">Reference proteome</keyword>